<dbReference type="EMBL" id="SNRX01000017">
    <property type="protein sequence ID" value="KAA6301519.1"/>
    <property type="molecule type" value="Genomic_DNA"/>
</dbReference>
<dbReference type="AlphaFoldDB" id="A0A5M8NZD9"/>
<sequence>MKVIIKTKAFMKIYNFYLNVAKKYKHAWSMEESIRHVEKVTQEAYKVGTQLSKREPYFRPNWRNYSVDYSKATGWYFAYRIENDTIYVEDAENYRNMSNLINPN</sequence>
<accession>A0A5M8NZD9</accession>
<name>A0A5M8NZD9_9BACT</name>
<protein>
    <submittedName>
        <fullName evidence="1">Uncharacterized protein</fullName>
    </submittedName>
</protein>
<gene>
    <name evidence="1" type="ORF">EZS26_002263</name>
</gene>
<proteinExistence type="predicted"/>
<evidence type="ECO:0000313" key="1">
    <source>
        <dbReference type="EMBL" id="KAA6301519.1"/>
    </source>
</evidence>
<comment type="caution">
    <text evidence="1">The sequence shown here is derived from an EMBL/GenBank/DDBJ whole genome shotgun (WGS) entry which is preliminary data.</text>
</comment>
<evidence type="ECO:0000313" key="2">
    <source>
        <dbReference type="Proteomes" id="UP000324575"/>
    </source>
</evidence>
<organism evidence="1 2">
    <name type="scientific">Candidatus Ordinivivax streblomastigis</name>
    <dbReference type="NCBI Taxonomy" id="2540710"/>
    <lineage>
        <taxon>Bacteria</taxon>
        <taxon>Pseudomonadati</taxon>
        <taxon>Bacteroidota</taxon>
        <taxon>Bacteroidia</taxon>
        <taxon>Bacteroidales</taxon>
        <taxon>Candidatus Ordinivivax</taxon>
    </lineage>
</organism>
<reference evidence="1 2" key="1">
    <citation type="submission" date="2019-03" db="EMBL/GenBank/DDBJ databases">
        <title>Single cell metagenomics reveals metabolic interactions within the superorganism composed of flagellate Streblomastix strix and complex community of Bacteroidetes bacteria on its surface.</title>
        <authorList>
            <person name="Treitli S.C."/>
            <person name="Kolisko M."/>
            <person name="Husnik F."/>
            <person name="Keeling P."/>
            <person name="Hampl V."/>
        </authorList>
    </citation>
    <scope>NUCLEOTIDE SEQUENCE [LARGE SCALE GENOMIC DNA]</scope>
    <source>
        <strain evidence="1">St1</strain>
    </source>
</reference>
<dbReference type="Proteomes" id="UP000324575">
    <property type="component" value="Unassembled WGS sequence"/>
</dbReference>